<comment type="caution">
    <text evidence="2">The sequence shown here is derived from an EMBL/GenBank/DDBJ whole genome shotgun (WGS) entry which is preliminary data.</text>
</comment>
<evidence type="ECO:0000313" key="3">
    <source>
        <dbReference type="Proteomes" id="UP000580250"/>
    </source>
</evidence>
<dbReference type="InterPro" id="IPR051595">
    <property type="entry name" value="GH25_Enzymes"/>
</dbReference>
<dbReference type="InterPro" id="IPR017853">
    <property type="entry name" value="GH"/>
</dbReference>
<dbReference type="SUPFAM" id="SSF51445">
    <property type="entry name" value="(Trans)glycosidases"/>
    <property type="match status" value="1"/>
</dbReference>
<evidence type="ECO:0000256" key="1">
    <source>
        <dbReference type="SAM" id="SignalP"/>
    </source>
</evidence>
<accession>A0A6V7TJU2</accession>
<feature type="chain" id="PRO_5027751299" evidence="1">
    <location>
        <begin position="25"/>
        <end position="240"/>
    </location>
</feature>
<reference evidence="2 3" key="1">
    <citation type="submission" date="2020-08" db="EMBL/GenBank/DDBJ databases">
        <authorList>
            <person name="Koutsovoulos G."/>
            <person name="Danchin GJ E."/>
        </authorList>
    </citation>
    <scope>NUCLEOTIDE SEQUENCE [LARGE SCALE GENOMIC DNA]</scope>
</reference>
<evidence type="ECO:0000313" key="2">
    <source>
        <dbReference type="EMBL" id="CAD2125009.1"/>
    </source>
</evidence>
<dbReference type="Gene3D" id="3.20.20.80">
    <property type="entry name" value="Glycosidases"/>
    <property type="match status" value="1"/>
</dbReference>
<name>A0A6V7TJU2_MELEN</name>
<dbReference type="OrthoDB" id="2251794at2759"/>
<protein>
    <submittedName>
        <fullName evidence="2">Uncharacterized protein</fullName>
    </submittedName>
</protein>
<dbReference type="GO" id="GO:0007165">
    <property type="term" value="P:signal transduction"/>
    <property type="evidence" value="ECO:0007669"/>
    <property type="project" value="TreeGrafter"/>
</dbReference>
<dbReference type="PANTHER" id="PTHR23208">
    <property type="entry name" value="LYSOZYME PROTEIN"/>
    <property type="match status" value="1"/>
</dbReference>
<proteinExistence type="predicted"/>
<dbReference type="Proteomes" id="UP000580250">
    <property type="component" value="Unassembled WGS sequence"/>
</dbReference>
<feature type="signal peptide" evidence="1">
    <location>
        <begin position="1"/>
        <end position="24"/>
    </location>
</feature>
<dbReference type="EMBL" id="CAJEWN010000003">
    <property type="protein sequence ID" value="CAD2125009.1"/>
    <property type="molecule type" value="Genomic_DNA"/>
</dbReference>
<dbReference type="PANTHER" id="PTHR23208:SF36">
    <property type="entry name" value="LYSOZYME-RELATED"/>
    <property type="match status" value="1"/>
</dbReference>
<gene>
    <name evidence="2" type="ORF">MENT_LOCUS1032</name>
</gene>
<sequence length="240" mass="27855">MSNIYLLLIFKSILFFTIFQIVETSEGVNIWGTWYRVSTFKCLKEKYSKEFVIVEANNYDTGEVDLDAEINIINARAAGFENVDIYIAPCVKPSSEYKLCGDARESITHILDHLDKNNAKVGRVWLAIQGLISCEKFSGWNKDNKTENIEFIDKMVNTLKERNQPFGFTTDKYNWHEITGNTRKYNDTPLIYFHLDGQNNFEDYNEYGYPFGGWEKPTMKGYENKEACDIKVVTIYADTK</sequence>
<keyword evidence="1" id="KW-0732">Signal</keyword>
<organism evidence="2 3">
    <name type="scientific">Meloidogyne enterolobii</name>
    <name type="common">Root-knot nematode worm</name>
    <name type="synonym">Meloidogyne mayaguensis</name>
    <dbReference type="NCBI Taxonomy" id="390850"/>
    <lineage>
        <taxon>Eukaryota</taxon>
        <taxon>Metazoa</taxon>
        <taxon>Ecdysozoa</taxon>
        <taxon>Nematoda</taxon>
        <taxon>Chromadorea</taxon>
        <taxon>Rhabditida</taxon>
        <taxon>Tylenchina</taxon>
        <taxon>Tylenchomorpha</taxon>
        <taxon>Tylenchoidea</taxon>
        <taxon>Meloidogynidae</taxon>
        <taxon>Meloidogyninae</taxon>
        <taxon>Meloidogyne</taxon>
    </lineage>
</organism>
<dbReference type="AlphaFoldDB" id="A0A6V7TJU2"/>